<dbReference type="EMBL" id="KI669122">
    <property type="protein sequence ID" value="ETN69349.1"/>
    <property type="molecule type" value="Genomic_DNA"/>
</dbReference>
<evidence type="ECO:0000313" key="2">
    <source>
        <dbReference type="Proteomes" id="UP000053676"/>
    </source>
</evidence>
<sequence>MNCKVTITASSGEAEETLFCTLDELTDDLRNPLPVGVIPSSLVACSEMVTIAIMLNGVI</sequence>
<evidence type="ECO:0000313" key="1">
    <source>
        <dbReference type="EMBL" id="ETN69349.1"/>
    </source>
</evidence>
<accession>W2SI72</accession>
<protein>
    <submittedName>
        <fullName evidence="1">Uncharacterized protein</fullName>
    </submittedName>
</protein>
<organism evidence="1 2">
    <name type="scientific">Necator americanus</name>
    <name type="common">Human hookworm</name>
    <dbReference type="NCBI Taxonomy" id="51031"/>
    <lineage>
        <taxon>Eukaryota</taxon>
        <taxon>Metazoa</taxon>
        <taxon>Ecdysozoa</taxon>
        <taxon>Nematoda</taxon>
        <taxon>Chromadorea</taxon>
        <taxon>Rhabditida</taxon>
        <taxon>Rhabditina</taxon>
        <taxon>Rhabditomorpha</taxon>
        <taxon>Strongyloidea</taxon>
        <taxon>Ancylostomatidae</taxon>
        <taxon>Bunostominae</taxon>
        <taxon>Necator</taxon>
    </lineage>
</organism>
<dbReference type="Proteomes" id="UP000053676">
    <property type="component" value="Unassembled WGS sequence"/>
</dbReference>
<dbReference type="KEGG" id="nai:NECAME_15367"/>
<reference evidence="2" key="1">
    <citation type="journal article" date="2014" name="Nat. Genet.">
        <title>Genome of the human hookworm Necator americanus.</title>
        <authorList>
            <person name="Tang Y.T."/>
            <person name="Gao X."/>
            <person name="Rosa B.A."/>
            <person name="Abubucker S."/>
            <person name="Hallsworth-Pepin K."/>
            <person name="Martin J."/>
            <person name="Tyagi R."/>
            <person name="Heizer E."/>
            <person name="Zhang X."/>
            <person name="Bhonagiri-Palsikar V."/>
            <person name="Minx P."/>
            <person name="Warren W.C."/>
            <person name="Wang Q."/>
            <person name="Zhan B."/>
            <person name="Hotez P.J."/>
            <person name="Sternberg P.W."/>
            <person name="Dougall A."/>
            <person name="Gaze S.T."/>
            <person name="Mulvenna J."/>
            <person name="Sotillo J."/>
            <person name="Ranganathan S."/>
            <person name="Rabelo E.M."/>
            <person name="Wilson R.K."/>
            <person name="Felgner P.L."/>
            <person name="Bethony J."/>
            <person name="Hawdon J.M."/>
            <person name="Gasser R.B."/>
            <person name="Loukas A."/>
            <person name="Mitreva M."/>
        </authorList>
    </citation>
    <scope>NUCLEOTIDE SEQUENCE [LARGE SCALE GENOMIC DNA]</scope>
</reference>
<keyword evidence="2" id="KW-1185">Reference proteome</keyword>
<gene>
    <name evidence="1" type="ORF">NECAME_15367</name>
</gene>
<name>W2SI72_NECAM</name>
<proteinExistence type="predicted"/>
<dbReference type="AlphaFoldDB" id="W2SI72"/>